<dbReference type="AlphaFoldDB" id="A0A9J6PAK1"/>
<dbReference type="EMBL" id="JAGSOJ010000005">
    <property type="protein sequence ID" value="MCM1992232.1"/>
    <property type="molecule type" value="Genomic_DNA"/>
</dbReference>
<proteinExistence type="predicted"/>
<feature type="transmembrane region" description="Helical" evidence="1">
    <location>
        <begin position="191"/>
        <end position="210"/>
    </location>
</feature>
<gene>
    <name evidence="2" type="ORF">KDK92_21120</name>
</gene>
<keyword evidence="1" id="KW-1133">Transmembrane helix</keyword>
<keyword evidence="3" id="KW-1185">Reference proteome</keyword>
<sequence length="221" mass="25112">MSKLKIRILRTFTVITIIIAVLTLIITTYTVIGFNYGFHPIINDLKLESKKCVEEAVKIVDTDGLENILKQKAQNSTEYTKLSKSFYEYKVNSGVNNLYILVKNDKNTTSFVIDVLIKPAKFMEEYIMQDKMKDAFNGNISVEDALSVDIWGGTISAYAPIKNSKGEVIAILGADKYIHIIKYIKEVLKKIIIVSIILYITAFLVIMLNINPWKLKKTYKG</sequence>
<reference evidence="2" key="1">
    <citation type="journal article" date="2021" name="mSystems">
        <title>Bacteria and Archaea Synergistically Convert Glycine Betaine to Biogenic Methane in the Formosa Cold Seep of the South China Sea.</title>
        <authorList>
            <person name="Li L."/>
            <person name="Zhang W."/>
            <person name="Zhang S."/>
            <person name="Song L."/>
            <person name="Sun Q."/>
            <person name="Zhang H."/>
            <person name="Xiang H."/>
            <person name="Dong X."/>
        </authorList>
    </citation>
    <scope>NUCLEOTIDE SEQUENCE</scope>
    <source>
        <strain evidence="2">ZWT</strain>
    </source>
</reference>
<organism evidence="2 3">
    <name type="scientific">Oceanirhabdus seepicola</name>
    <dbReference type="NCBI Taxonomy" id="2828781"/>
    <lineage>
        <taxon>Bacteria</taxon>
        <taxon>Bacillati</taxon>
        <taxon>Bacillota</taxon>
        <taxon>Clostridia</taxon>
        <taxon>Eubacteriales</taxon>
        <taxon>Clostridiaceae</taxon>
        <taxon>Oceanirhabdus</taxon>
    </lineage>
</organism>
<reference evidence="2" key="2">
    <citation type="submission" date="2021-04" db="EMBL/GenBank/DDBJ databases">
        <authorList>
            <person name="Dong X."/>
        </authorList>
    </citation>
    <scope>NUCLEOTIDE SEQUENCE</scope>
    <source>
        <strain evidence="2">ZWT</strain>
    </source>
</reference>
<dbReference type="RefSeq" id="WP_250861396.1">
    <property type="nucleotide sequence ID" value="NZ_JAGSOJ010000005.1"/>
</dbReference>
<protein>
    <submittedName>
        <fullName evidence="2">Uncharacterized protein</fullName>
    </submittedName>
</protein>
<evidence type="ECO:0000256" key="1">
    <source>
        <dbReference type="SAM" id="Phobius"/>
    </source>
</evidence>
<keyword evidence="1" id="KW-0812">Transmembrane</keyword>
<feature type="transmembrane region" description="Helical" evidence="1">
    <location>
        <begin position="12"/>
        <end position="38"/>
    </location>
</feature>
<name>A0A9J6PAK1_9CLOT</name>
<evidence type="ECO:0000313" key="3">
    <source>
        <dbReference type="Proteomes" id="UP001056429"/>
    </source>
</evidence>
<evidence type="ECO:0000313" key="2">
    <source>
        <dbReference type="EMBL" id="MCM1992232.1"/>
    </source>
</evidence>
<dbReference type="Proteomes" id="UP001056429">
    <property type="component" value="Unassembled WGS sequence"/>
</dbReference>
<accession>A0A9J6PAK1</accession>
<keyword evidence="1" id="KW-0472">Membrane</keyword>
<comment type="caution">
    <text evidence="2">The sequence shown here is derived from an EMBL/GenBank/DDBJ whole genome shotgun (WGS) entry which is preliminary data.</text>
</comment>